<dbReference type="InterPro" id="IPR001296">
    <property type="entry name" value="Glyco_trans_1"/>
</dbReference>
<dbReference type="Gene3D" id="3.90.550.10">
    <property type="entry name" value="Spore Coat Polysaccharide Biosynthesis Protein SpsA, Chain A"/>
    <property type="match status" value="2"/>
</dbReference>
<accession>A0A2M7BSN0</accession>
<dbReference type="Pfam" id="PF00534">
    <property type="entry name" value="Glycos_transf_1"/>
    <property type="match status" value="1"/>
</dbReference>
<evidence type="ECO:0000313" key="5">
    <source>
        <dbReference type="Proteomes" id="UP000230119"/>
    </source>
</evidence>
<name>A0A2M7BSN0_9BACT</name>
<evidence type="ECO:0000256" key="1">
    <source>
        <dbReference type="ARBA" id="ARBA00022679"/>
    </source>
</evidence>
<evidence type="ECO:0000259" key="2">
    <source>
        <dbReference type="Pfam" id="PF00534"/>
    </source>
</evidence>
<comment type="caution">
    <text evidence="4">The sequence shown here is derived from an EMBL/GenBank/DDBJ whole genome shotgun (WGS) entry which is preliminary data.</text>
</comment>
<keyword evidence="1" id="KW-0808">Transferase</keyword>
<proteinExistence type="predicted"/>
<dbReference type="GO" id="GO:0009103">
    <property type="term" value="P:lipopolysaccharide biosynthetic process"/>
    <property type="evidence" value="ECO:0007669"/>
    <property type="project" value="TreeGrafter"/>
</dbReference>
<sequence length="809" mass="93396">MNLTVLIITKNAEDTIKKTLESVTGWATSTTIIDDYSIDKTKHIARDYGCTVLLHSSFNFGEQRAFALSHVSTEWILVLDSDEVLTPANKKEIEMEILDTEFDGYYLQFRNHLFGKKLMQGELHKKLVLLRTQKAFITAKEIHEQYEVNGKVGVLLTEVNHYSYRSILQITRKFFDYSIRQAREYKRMHKKYGVKELFLNPFHMFYSRFIIDGGYKDGVARIILDKAFALMEFFSYVLIPFVKTKTRISVDCGPYSVGGIVQSGIDRLLQGIYSNASKEYDYFWFSFANASHNKLPTHFFSQLWLPLSTILNRCDVFLGAAGNIPPLLSHFPIKKILFLHDFGFFSSPDKYDSSAKRLQKQTEGSIRRADSIVLFHDEIYKEFIQRYPQYSYKVVVIPAGADHLEKIKEKPVFIQSKKPLILFVGVVKPVKRIDTILAAIGNMYCVIAGPQEKEYVKTLKIGKTQNIQFLQNVSDGQLKWLYKKADVLVYTSEHEGFCYPVLEALTLGLPVIAFDLPLFHEYKKYFPHLTLVKTVEKMKKELNNIEKVSKIVPRNNPYSWKTFNSTLRALWQPARLPRPLNKIAFIVVLYKTPDEEKKRLEREIRKIGVQSYAIYWIENSPNSKGYAAGINEGIRNGLLDNCDLFIALNPDISLDNITAAAILRVANEFSVWGFAMKQNDTIYYGGEIDEWRLSGGLLKKKPAVIFLSVDFVSGSLMGFSRNVVGTIGLWDESYFMYYEDVDYCQRAREAGLSVGIDSSAIYEHFETSQTNRKKKNWIALSRWKFFWKYSNVKQKIRELLRLPKTFANL</sequence>
<feature type="domain" description="Glycosyl transferase family 1" evidence="2">
    <location>
        <begin position="410"/>
        <end position="523"/>
    </location>
</feature>
<dbReference type="AlphaFoldDB" id="A0A2M7BSN0"/>
<dbReference type="EMBL" id="PEVA01000101">
    <property type="protein sequence ID" value="PIV08509.1"/>
    <property type="molecule type" value="Genomic_DNA"/>
</dbReference>
<evidence type="ECO:0000313" key="4">
    <source>
        <dbReference type="EMBL" id="PIV08509.1"/>
    </source>
</evidence>
<organism evidence="4 5">
    <name type="scientific">Candidatus Roizmanbacteria bacterium CG03_land_8_20_14_0_80_39_12</name>
    <dbReference type="NCBI Taxonomy" id="1974847"/>
    <lineage>
        <taxon>Bacteria</taxon>
        <taxon>Candidatus Roizmaniibacteriota</taxon>
    </lineage>
</organism>
<dbReference type="InterPro" id="IPR001173">
    <property type="entry name" value="Glyco_trans_2-like"/>
</dbReference>
<evidence type="ECO:0008006" key="6">
    <source>
        <dbReference type="Google" id="ProtNLM"/>
    </source>
</evidence>
<protein>
    <recommendedName>
        <fullName evidence="6">Glycosyl transferase family 1 domain-containing protein</fullName>
    </recommendedName>
</protein>
<dbReference type="PANTHER" id="PTHR46401">
    <property type="entry name" value="GLYCOSYLTRANSFERASE WBBK-RELATED"/>
    <property type="match status" value="1"/>
</dbReference>
<dbReference type="Pfam" id="PF00535">
    <property type="entry name" value="Glycos_transf_2"/>
    <property type="match status" value="1"/>
</dbReference>
<dbReference type="Gene3D" id="3.40.50.2000">
    <property type="entry name" value="Glycogen Phosphorylase B"/>
    <property type="match status" value="1"/>
</dbReference>
<dbReference type="PANTHER" id="PTHR46401:SF2">
    <property type="entry name" value="GLYCOSYLTRANSFERASE WBBK-RELATED"/>
    <property type="match status" value="1"/>
</dbReference>
<dbReference type="SUPFAM" id="SSF53448">
    <property type="entry name" value="Nucleotide-diphospho-sugar transferases"/>
    <property type="match status" value="2"/>
</dbReference>
<dbReference type="InterPro" id="IPR029044">
    <property type="entry name" value="Nucleotide-diphossugar_trans"/>
</dbReference>
<evidence type="ECO:0000259" key="3">
    <source>
        <dbReference type="Pfam" id="PF00535"/>
    </source>
</evidence>
<dbReference type="CDD" id="cd02511">
    <property type="entry name" value="Beta4Glucosyltransferase"/>
    <property type="match status" value="1"/>
</dbReference>
<dbReference type="SUPFAM" id="SSF53756">
    <property type="entry name" value="UDP-Glycosyltransferase/glycogen phosphorylase"/>
    <property type="match status" value="1"/>
</dbReference>
<gene>
    <name evidence="4" type="ORF">COS52_02310</name>
</gene>
<dbReference type="GO" id="GO:0016757">
    <property type="term" value="F:glycosyltransferase activity"/>
    <property type="evidence" value="ECO:0007669"/>
    <property type="project" value="InterPro"/>
</dbReference>
<reference evidence="5" key="1">
    <citation type="submission" date="2017-09" db="EMBL/GenBank/DDBJ databases">
        <title>Depth-based differentiation of microbial function through sediment-hosted aquifers and enrichment of novel symbionts in the deep terrestrial subsurface.</title>
        <authorList>
            <person name="Probst A.J."/>
            <person name="Ladd B."/>
            <person name="Jarett J.K."/>
            <person name="Geller-Mcgrath D.E."/>
            <person name="Sieber C.M.K."/>
            <person name="Emerson J.B."/>
            <person name="Anantharaman K."/>
            <person name="Thomas B.C."/>
            <person name="Malmstrom R."/>
            <person name="Stieglmeier M."/>
            <person name="Klingl A."/>
            <person name="Woyke T."/>
            <person name="Ryan C.M."/>
            <person name="Banfield J.F."/>
        </authorList>
    </citation>
    <scope>NUCLEOTIDE SEQUENCE [LARGE SCALE GENOMIC DNA]</scope>
</reference>
<feature type="domain" description="Glycosyltransferase 2-like" evidence="3">
    <location>
        <begin position="4"/>
        <end position="120"/>
    </location>
</feature>
<dbReference type="Proteomes" id="UP000230119">
    <property type="component" value="Unassembled WGS sequence"/>
</dbReference>